<evidence type="ECO:0000313" key="10">
    <source>
        <dbReference type="EMBL" id="NEU74402.1"/>
    </source>
</evidence>
<evidence type="ECO:0000256" key="3">
    <source>
        <dbReference type="ARBA" id="ARBA00022679"/>
    </source>
</evidence>
<dbReference type="Pfam" id="PF00069">
    <property type="entry name" value="Pkinase"/>
    <property type="match status" value="1"/>
</dbReference>
<dbReference type="Proteomes" id="UP000031549">
    <property type="component" value="Unassembled WGS sequence"/>
</dbReference>
<dbReference type="EC" id="2.7.11.1" evidence="2"/>
<dbReference type="SUPFAM" id="SSF49879">
    <property type="entry name" value="SMAD/FHA domain"/>
    <property type="match status" value="1"/>
</dbReference>
<dbReference type="Pfam" id="PF00498">
    <property type="entry name" value="FHA"/>
    <property type="match status" value="1"/>
</dbReference>
<keyword evidence="5 10" id="KW-0418">Kinase</keyword>
<evidence type="ECO:0000256" key="4">
    <source>
        <dbReference type="ARBA" id="ARBA00022741"/>
    </source>
</evidence>
<dbReference type="AlphaFoldDB" id="A0A846HAP3"/>
<accession>A0A846HAP3</accession>
<comment type="caution">
    <text evidence="10">The sequence shown here is derived from an EMBL/GenBank/DDBJ whole genome shotgun (WGS) entry which is preliminary data.</text>
</comment>
<reference evidence="10 11" key="1">
    <citation type="journal article" date="2015" name="Genome Announc.">
        <title>Draft Genome Sequence of Cyanobacterium Hassallia byssoidea Strain VB512170, Isolated from Monuments in India.</title>
        <authorList>
            <person name="Singh D."/>
            <person name="Chandrababunaidu M.M."/>
            <person name="Panda A."/>
            <person name="Sen D."/>
            <person name="Bhattacharyya S."/>
            <person name="Adhikary S.P."/>
            <person name="Tripathy S."/>
        </authorList>
    </citation>
    <scope>NUCLEOTIDE SEQUENCE [LARGE SCALE GENOMIC DNA]</scope>
    <source>
        <strain evidence="10 11">VB512170</strain>
    </source>
</reference>
<dbReference type="FunFam" id="3.30.200.20:FF:000042">
    <property type="entry name" value="Aurora kinase A"/>
    <property type="match status" value="1"/>
</dbReference>
<keyword evidence="11" id="KW-1185">Reference proteome</keyword>
<dbReference type="InterPro" id="IPR050660">
    <property type="entry name" value="NEK_Ser/Thr_kinase"/>
</dbReference>
<gene>
    <name evidence="10" type="ORF">PI95_018005</name>
</gene>
<proteinExistence type="inferred from homology"/>
<evidence type="ECO:0000313" key="11">
    <source>
        <dbReference type="Proteomes" id="UP000031549"/>
    </source>
</evidence>
<comment type="similarity">
    <text evidence="1">Belongs to the protein kinase superfamily. NEK Ser/Thr protein kinase family. NIMA subfamily.</text>
</comment>
<dbReference type="SMART" id="SM00240">
    <property type="entry name" value="FHA"/>
    <property type="match status" value="1"/>
</dbReference>
<dbReference type="SMART" id="SM00220">
    <property type="entry name" value="S_TKc"/>
    <property type="match status" value="1"/>
</dbReference>
<dbReference type="EMBL" id="JTCM02000041">
    <property type="protein sequence ID" value="NEU74402.1"/>
    <property type="molecule type" value="Genomic_DNA"/>
</dbReference>
<dbReference type="PROSITE" id="PS00108">
    <property type="entry name" value="PROTEIN_KINASE_ST"/>
    <property type="match status" value="1"/>
</dbReference>
<dbReference type="PROSITE" id="PS00107">
    <property type="entry name" value="PROTEIN_KINASE_ATP"/>
    <property type="match status" value="1"/>
</dbReference>
<dbReference type="PANTHER" id="PTHR43671">
    <property type="entry name" value="SERINE/THREONINE-PROTEIN KINASE NEK"/>
    <property type="match status" value="1"/>
</dbReference>
<dbReference type="RefSeq" id="WP_039742351.1">
    <property type="nucleotide sequence ID" value="NZ_JTCM02000041.1"/>
</dbReference>
<dbReference type="InterPro" id="IPR017441">
    <property type="entry name" value="Protein_kinase_ATP_BS"/>
</dbReference>
<evidence type="ECO:0000256" key="1">
    <source>
        <dbReference type="ARBA" id="ARBA00010886"/>
    </source>
</evidence>
<evidence type="ECO:0000256" key="6">
    <source>
        <dbReference type="ARBA" id="ARBA00022840"/>
    </source>
</evidence>
<evidence type="ECO:0000259" key="8">
    <source>
        <dbReference type="PROSITE" id="PS50006"/>
    </source>
</evidence>
<organism evidence="10 11">
    <name type="scientific">Hassallia byssoidea VB512170</name>
    <dbReference type="NCBI Taxonomy" id="1304833"/>
    <lineage>
        <taxon>Bacteria</taxon>
        <taxon>Bacillati</taxon>
        <taxon>Cyanobacteriota</taxon>
        <taxon>Cyanophyceae</taxon>
        <taxon>Nostocales</taxon>
        <taxon>Tolypothrichaceae</taxon>
        <taxon>Hassallia</taxon>
    </lineage>
</organism>
<name>A0A846HAP3_9CYAN</name>
<dbReference type="GO" id="GO:0004674">
    <property type="term" value="F:protein serine/threonine kinase activity"/>
    <property type="evidence" value="ECO:0007669"/>
    <property type="project" value="UniProtKB-EC"/>
</dbReference>
<evidence type="ECO:0000259" key="9">
    <source>
        <dbReference type="PROSITE" id="PS50011"/>
    </source>
</evidence>
<feature type="domain" description="FHA" evidence="8">
    <location>
        <begin position="27"/>
        <end position="80"/>
    </location>
</feature>
<dbReference type="PROSITE" id="PS50006">
    <property type="entry name" value="FHA_DOMAIN"/>
    <property type="match status" value="1"/>
</dbReference>
<dbReference type="CDD" id="cd14014">
    <property type="entry name" value="STKc_PknB_like"/>
    <property type="match status" value="1"/>
</dbReference>
<feature type="domain" description="Protein kinase" evidence="9">
    <location>
        <begin position="172"/>
        <end position="455"/>
    </location>
</feature>
<evidence type="ECO:0000256" key="5">
    <source>
        <dbReference type="ARBA" id="ARBA00022777"/>
    </source>
</evidence>
<keyword evidence="6 7" id="KW-0067">ATP-binding</keyword>
<keyword evidence="4 7" id="KW-0547">Nucleotide-binding</keyword>
<dbReference type="PANTHER" id="PTHR43671:SF13">
    <property type="entry name" value="SERINE_THREONINE-PROTEIN KINASE NEK2"/>
    <property type="match status" value="1"/>
</dbReference>
<dbReference type="InterPro" id="IPR000719">
    <property type="entry name" value="Prot_kinase_dom"/>
</dbReference>
<sequence length="455" mass="50526">MPAKITLTVTQGKLQGQQFIFDCRTTCILGRNADCNPQLPDDQDHRTISRYHCLLDINPPAIRVRDFGSKNGTYVNDKKIGQRQADQTPEEGAKMQFPEYDLQNGDEIKLDNTVLKIGIELNPQEINISSFFPSTIYVNNDPTQSPNFLAMIKRLLGLAEGGDKNLIAIRGYQIVKLLGKGGFGEVYLVQHNQSGKMVALKMMLPAVVKSDRAVQMFLRETENTKVLQHPNVVQLIDYGYSENVFFFTMEYCEGGTVSDLMRLSGGRLSIHIAVPIVLQVLDGLQYTHNAEIPYVKLGDGGFGKGSGLVHRDLKPSNIFLAWISDKLVAKIGDYGLSKAFDIAGLSGQTLTGTKAGTPVFMPRQQVLNFKYAQPDVDIWATAACLYYMLTGTFPRNFTNGDPFLAVLQNDPVPIKARNPLIPPHLAKVIDLALVEKPELYFKNAVEFKQALLNVL</sequence>
<protein>
    <recommendedName>
        <fullName evidence="2">non-specific serine/threonine protein kinase</fullName>
        <ecNumber evidence="2">2.7.11.1</ecNumber>
    </recommendedName>
</protein>
<dbReference type="Gene3D" id="1.10.510.10">
    <property type="entry name" value="Transferase(Phosphotransferase) domain 1"/>
    <property type="match status" value="1"/>
</dbReference>
<dbReference type="GO" id="GO:0005524">
    <property type="term" value="F:ATP binding"/>
    <property type="evidence" value="ECO:0007669"/>
    <property type="project" value="UniProtKB-UniRule"/>
</dbReference>
<dbReference type="InterPro" id="IPR008271">
    <property type="entry name" value="Ser/Thr_kinase_AS"/>
</dbReference>
<dbReference type="SUPFAM" id="SSF56112">
    <property type="entry name" value="Protein kinase-like (PK-like)"/>
    <property type="match status" value="1"/>
</dbReference>
<feature type="binding site" evidence="7">
    <location>
        <position position="209"/>
    </location>
    <ligand>
        <name>ATP</name>
        <dbReference type="ChEBI" id="CHEBI:30616"/>
    </ligand>
</feature>
<dbReference type="Gene3D" id="2.60.200.20">
    <property type="match status" value="1"/>
</dbReference>
<dbReference type="PROSITE" id="PS50011">
    <property type="entry name" value="PROTEIN_KINASE_DOM"/>
    <property type="match status" value="1"/>
</dbReference>
<evidence type="ECO:0000256" key="7">
    <source>
        <dbReference type="PROSITE-ProRule" id="PRU10141"/>
    </source>
</evidence>
<dbReference type="InterPro" id="IPR011009">
    <property type="entry name" value="Kinase-like_dom_sf"/>
</dbReference>
<dbReference type="InterPro" id="IPR008984">
    <property type="entry name" value="SMAD_FHA_dom_sf"/>
</dbReference>
<evidence type="ECO:0000256" key="2">
    <source>
        <dbReference type="ARBA" id="ARBA00012513"/>
    </source>
</evidence>
<keyword evidence="3" id="KW-0808">Transferase</keyword>
<dbReference type="InterPro" id="IPR000253">
    <property type="entry name" value="FHA_dom"/>
</dbReference>